<sequence>MNEMSNFAHLHNALNNYDFKFERELIKEIEYLNLASDNSICYIKNLFSKTEKILFYIFNESKIYRVKFNEEDDEIIEFELFNKCDVKSIEFTVDPERDYTLSFSMGDCIEWLESTKDVNNHHKGNYNEIIQSIIKYFNE</sequence>
<protein>
    <recommendedName>
        <fullName evidence="3">DUF3908 domain-containing protein</fullName>
    </recommendedName>
</protein>
<dbReference type="RefSeq" id="WP_106059149.1">
    <property type="nucleotide sequence ID" value="NZ_PVXQ01000009.1"/>
</dbReference>
<accession>A0A2T0BGT0</accession>
<evidence type="ECO:0000313" key="1">
    <source>
        <dbReference type="EMBL" id="PRR83106.1"/>
    </source>
</evidence>
<dbReference type="EMBL" id="PVXQ01000009">
    <property type="protein sequence ID" value="PRR83106.1"/>
    <property type="molecule type" value="Genomic_DNA"/>
</dbReference>
<reference evidence="1 2" key="1">
    <citation type="submission" date="2018-03" db="EMBL/GenBank/DDBJ databases">
        <title>Genome sequence of Clostridium vincentii DSM 10228.</title>
        <authorList>
            <person name="Poehlein A."/>
            <person name="Daniel R."/>
        </authorList>
    </citation>
    <scope>NUCLEOTIDE SEQUENCE [LARGE SCALE GENOMIC DNA]</scope>
    <source>
        <strain evidence="1 2">DSM 10228</strain>
    </source>
</reference>
<dbReference type="AlphaFoldDB" id="A0A2T0BGT0"/>
<evidence type="ECO:0000313" key="2">
    <source>
        <dbReference type="Proteomes" id="UP000239471"/>
    </source>
</evidence>
<gene>
    <name evidence="1" type="ORF">CLVI_11410</name>
</gene>
<proteinExistence type="predicted"/>
<keyword evidence="2" id="KW-1185">Reference proteome</keyword>
<evidence type="ECO:0008006" key="3">
    <source>
        <dbReference type="Google" id="ProtNLM"/>
    </source>
</evidence>
<organism evidence="1 2">
    <name type="scientific">Clostridium vincentii</name>
    <dbReference type="NCBI Taxonomy" id="52704"/>
    <lineage>
        <taxon>Bacteria</taxon>
        <taxon>Bacillati</taxon>
        <taxon>Bacillota</taxon>
        <taxon>Clostridia</taxon>
        <taxon>Eubacteriales</taxon>
        <taxon>Clostridiaceae</taxon>
        <taxon>Clostridium</taxon>
    </lineage>
</organism>
<name>A0A2T0BGT0_9CLOT</name>
<comment type="caution">
    <text evidence="1">The sequence shown here is derived from an EMBL/GenBank/DDBJ whole genome shotgun (WGS) entry which is preliminary data.</text>
</comment>
<dbReference type="Proteomes" id="UP000239471">
    <property type="component" value="Unassembled WGS sequence"/>
</dbReference>